<dbReference type="PROSITE" id="PS51257">
    <property type="entry name" value="PROKAR_LIPOPROTEIN"/>
    <property type="match status" value="1"/>
</dbReference>
<reference evidence="3" key="1">
    <citation type="journal article" date="2019" name="Int. J. Syst. Evol. Microbiol.">
        <title>The Global Catalogue of Microorganisms (GCM) 10K type strain sequencing project: providing services to taxonomists for standard genome sequencing and annotation.</title>
        <authorList>
            <consortium name="The Broad Institute Genomics Platform"/>
            <consortium name="The Broad Institute Genome Sequencing Center for Infectious Disease"/>
            <person name="Wu L."/>
            <person name="Ma J."/>
        </authorList>
    </citation>
    <scope>NUCLEOTIDE SEQUENCE [LARGE SCALE GENOMIC DNA]</scope>
    <source>
        <strain evidence="3">JCM 18424</strain>
    </source>
</reference>
<dbReference type="EMBL" id="BAABKE010000004">
    <property type="protein sequence ID" value="GAA5099472.1"/>
    <property type="molecule type" value="Genomic_DNA"/>
</dbReference>
<name>A0ABP9MNU8_9GAMM</name>
<feature type="signal peptide" evidence="1">
    <location>
        <begin position="1"/>
        <end position="20"/>
    </location>
</feature>
<gene>
    <name evidence="2" type="ORF">GCM10023338_13010</name>
</gene>
<proteinExistence type="predicted"/>
<feature type="chain" id="PRO_5047323908" description="Lipoprotein" evidence="1">
    <location>
        <begin position="21"/>
        <end position="126"/>
    </location>
</feature>
<evidence type="ECO:0000256" key="1">
    <source>
        <dbReference type="SAM" id="SignalP"/>
    </source>
</evidence>
<keyword evidence="1" id="KW-0732">Signal</keyword>
<evidence type="ECO:0000313" key="2">
    <source>
        <dbReference type="EMBL" id="GAA5099472.1"/>
    </source>
</evidence>
<accession>A0ABP9MNU8</accession>
<dbReference type="Proteomes" id="UP001500631">
    <property type="component" value="Unassembled WGS sequence"/>
</dbReference>
<evidence type="ECO:0000313" key="3">
    <source>
        <dbReference type="Proteomes" id="UP001500631"/>
    </source>
</evidence>
<dbReference type="RefSeq" id="WP_077925387.1">
    <property type="nucleotide sequence ID" value="NZ_BAABKE010000004.1"/>
</dbReference>
<keyword evidence="3" id="KW-1185">Reference proteome</keyword>
<evidence type="ECO:0008006" key="4">
    <source>
        <dbReference type="Google" id="ProtNLM"/>
    </source>
</evidence>
<protein>
    <recommendedName>
        <fullName evidence="4">Lipoprotein</fullName>
    </recommendedName>
</protein>
<sequence>MLKYLSLTSLIILIAGCSSTIEHIITPTEDSKNSKLSWEMEGRAPEWHISINDQRFHGSFPGRYEGRVMTWEETIKANKIYLKANSQTAKIELTEEYCTVAGKDYTHSATVDINQQTFKGCAKRKS</sequence>
<comment type="caution">
    <text evidence="2">The sequence shown here is derived from an EMBL/GenBank/DDBJ whole genome shotgun (WGS) entry which is preliminary data.</text>
</comment>
<organism evidence="2 3">
    <name type="scientific">Wohlfahrtiimonas larvae</name>
    <dbReference type="NCBI Taxonomy" id="1157986"/>
    <lineage>
        <taxon>Bacteria</taxon>
        <taxon>Pseudomonadati</taxon>
        <taxon>Pseudomonadota</taxon>
        <taxon>Gammaproteobacteria</taxon>
        <taxon>Cardiobacteriales</taxon>
        <taxon>Ignatzschineriaceae</taxon>
        <taxon>Wohlfahrtiimonas</taxon>
    </lineage>
</organism>